<gene>
    <name evidence="2" type="ORF">EEDITHA_LOCUS13814</name>
</gene>
<evidence type="ECO:0000256" key="1">
    <source>
        <dbReference type="SAM" id="MobiDB-lite"/>
    </source>
</evidence>
<accession>A0AAU9UHY1</accession>
<dbReference type="AlphaFoldDB" id="A0AAU9UHY1"/>
<dbReference type="Proteomes" id="UP001153954">
    <property type="component" value="Unassembled WGS sequence"/>
</dbReference>
<organism evidence="2 3">
    <name type="scientific">Euphydryas editha</name>
    <name type="common">Edith's checkerspot</name>
    <dbReference type="NCBI Taxonomy" id="104508"/>
    <lineage>
        <taxon>Eukaryota</taxon>
        <taxon>Metazoa</taxon>
        <taxon>Ecdysozoa</taxon>
        <taxon>Arthropoda</taxon>
        <taxon>Hexapoda</taxon>
        <taxon>Insecta</taxon>
        <taxon>Pterygota</taxon>
        <taxon>Neoptera</taxon>
        <taxon>Endopterygota</taxon>
        <taxon>Lepidoptera</taxon>
        <taxon>Glossata</taxon>
        <taxon>Ditrysia</taxon>
        <taxon>Papilionoidea</taxon>
        <taxon>Nymphalidae</taxon>
        <taxon>Nymphalinae</taxon>
        <taxon>Euphydryas</taxon>
    </lineage>
</organism>
<name>A0AAU9UHY1_EUPED</name>
<protein>
    <recommendedName>
        <fullName evidence="4">PHD-type domain-containing protein</fullName>
    </recommendedName>
</protein>
<dbReference type="InterPro" id="IPR011011">
    <property type="entry name" value="Znf_FYVE_PHD"/>
</dbReference>
<evidence type="ECO:0008006" key="4">
    <source>
        <dbReference type="Google" id="ProtNLM"/>
    </source>
</evidence>
<dbReference type="Gene3D" id="3.30.40.10">
    <property type="entry name" value="Zinc/RING finger domain, C3HC4 (zinc finger)"/>
    <property type="match status" value="1"/>
</dbReference>
<evidence type="ECO:0000313" key="2">
    <source>
        <dbReference type="EMBL" id="CAH2098728.1"/>
    </source>
</evidence>
<sequence length="263" mass="29222">MNCSACREAMASQEDYLRYSLDTCKKVYHVLCSGVTNATNKDKSTWVCPECCCSTKKGGDNSLTPVGTSKKTRDQNVTFRKRTGKESQPKCEEPGELAMEIRGLRSEISILREQLLSAVALISTYETKLEGYATQIVALNAKLEEHHIKAFEKLLSTHSHSTRQPMSKIQKMATSNPINKSKNKAPLDRPTPSIKETDDIPNESPNGSNVVPEAAVASLAPCTNLVDFTLAAHITGIRIVKYPELDINQLERTRRTTWLHQNS</sequence>
<dbReference type="EMBL" id="CAKOGL010000020">
    <property type="protein sequence ID" value="CAH2098728.1"/>
    <property type="molecule type" value="Genomic_DNA"/>
</dbReference>
<feature type="region of interest" description="Disordered" evidence="1">
    <location>
        <begin position="173"/>
        <end position="209"/>
    </location>
</feature>
<dbReference type="CDD" id="cd15517">
    <property type="entry name" value="PHD_TCF19_like"/>
    <property type="match status" value="1"/>
</dbReference>
<proteinExistence type="predicted"/>
<keyword evidence="3" id="KW-1185">Reference proteome</keyword>
<dbReference type="InterPro" id="IPR013083">
    <property type="entry name" value="Znf_RING/FYVE/PHD"/>
</dbReference>
<evidence type="ECO:0000313" key="3">
    <source>
        <dbReference type="Proteomes" id="UP001153954"/>
    </source>
</evidence>
<reference evidence="2" key="1">
    <citation type="submission" date="2022-03" db="EMBL/GenBank/DDBJ databases">
        <authorList>
            <person name="Tunstrom K."/>
        </authorList>
    </citation>
    <scope>NUCLEOTIDE SEQUENCE</scope>
</reference>
<dbReference type="SUPFAM" id="SSF57903">
    <property type="entry name" value="FYVE/PHD zinc finger"/>
    <property type="match status" value="1"/>
</dbReference>
<comment type="caution">
    <text evidence="2">The sequence shown here is derived from an EMBL/GenBank/DDBJ whole genome shotgun (WGS) entry which is preliminary data.</text>
</comment>